<dbReference type="InterPro" id="IPR027368">
    <property type="entry name" value="MnmE_dom2"/>
</dbReference>
<dbReference type="Gene3D" id="3.40.50.300">
    <property type="entry name" value="P-loop containing nucleotide triphosphate hydrolases"/>
    <property type="match status" value="1"/>
</dbReference>
<proteinExistence type="predicted"/>
<dbReference type="EMBL" id="JACASF010000004">
    <property type="protein sequence ID" value="KAF6480212.1"/>
    <property type="molecule type" value="Genomic_DNA"/>
</dbReference>
<dbReference type="GO" id="GO:0030488">
    <property type="term" value="P:tRNA methylation"/>
    <property type="evidence" value="ECO:0007669"/>
    <property type="project" value="TreeGrafter"/>
</dbReference>
<evidence type="ECO:0000313" key="3">
    <source>
        <dbReference type="Proteomes" id="UP000550707"/>
    </source>
</evidence>
<sequence length="205" mass="21641">MLRSTPNALLRPDTQPGPVHIIALLWGHSSVGSPCSPRLEQADLILAVLDASDLASPSSCNFLDTVVTAAMAQSPNGNSQRLLLVLNKSDLLPPGGPDLGPEVPSHLLLSCLTGEGLDSLLEALRKELAAVCGDPFRGPPLLTRARHQHHLQGCLDALGHYKQAKDVALAAEALRIARGHLTCLTSGGGTEEILDIIFQDFCVGK</sequence>
<organism evidence="2 3">
    <name type="scientific">Molossus molossus</name>
    <name type="common">Pallas' mastiff bat</name>
    <name type="synonym">Vespertilio molossus</name>
    <dbReference type="NCBI Taxonomy" id="27622"/>
    <lineage>
        <taxon>Eukaryota</taxon>
        <taxon>Metazoa</taxon>
        <taxon>Chordata</taxon>
        <taxon>Craniata</taxon>
        <taxon>Vertebrata</taxon>
        <taxon>Euteleostomi</taxon>
        <taxon>Mammalia</taxon>
        <taxon>Eutheria</taxon>
        <taxon>Laurasiatheria</taxon>
        <taxon>Chiroptera</taxon>
        <taxon>Yangochiroptera</taxon>
        <taxon>Molossidae</taxon>
        <taxon>Molossus</taxon>
    </lineage>
</organism>
<name>A0A7J8I899_MOLMO</name>
<dbReference type="GO" id="GO:0005739">
    <property type="term" value="C:mitochondrion"/>
    <property type="evidence" value="ECO:0007669"/>
    <property type="project" value="TreeGrafter"/>
</dbReference>
<feature type="domain" description="MnmE helical" evidence="1">
    <location>
        <begin position="106"/>
        <end position="202"/>
    </location>
</feature>
<dbReference type="AlphaFoldDB" id="A0A7J8I899"/>
<reference evidence="2 3" key="1">
    <citation type="journal article" date="2020" name="Nature">
        <title>Six reference-quality genomes reveal evolution of bat adaptations.</title>
        <authorList>
            <person name="Jebb D."/>
            <person name="Huang Z."/>
            <person name="Pippel M."/>
            <person name="Hughes G.M."/>
            <person name="Lavrichenko K."/>
            <person name="Devanna P."/>
            <person name="Winkler S."/>
            <person name="Jermiin L.S."/>
            <person name="Skirmuntt E.C."/>
            <person name="Katzourakis A."/>
            <person name="Burkitt-Gray L."/>
            <person name="Ray D.A."/>
            <person name="Sullivan K.A.M."/>
            <person name="Roscito J.G."/>
            <person name="Kirilenko B.M."/>
            <person name="Davalos L.M."/>
            <person name="Corthals A.P."/>
            <person name="Power M.L."/>
            <person name="Jones G."/>
            <person name="Ransome R.D."/>
            <person name="Dechmann D.K.N."/>
            <person name="Locatelli A.G."/>
            <person name="Puechmaille S.J."/>
            <person name="Fedrigo O."/>
            <person name="Jarvis E.D."/>
            <person name="Hiller M."/>
            <person name="Vernes S.C."/>
            <person name="Myers E.W."/>
            <person name="Teeling E.C."/>
        </authorList>
    </citation>
    <scope>NUCLEOTIDE SEQUENCE [LARGE SCALE GENOMIC DNA]</scope>
    <source>
        <strain evidence="2">MMolMol1</strain>
        <tissue evidence="2">Muscle</tissue>
    </source>
</reference>
<dbReference type="SUPFAM" id="SSF52540">
    <property type="entry name" value="P-loop containing nucleoside triphosphate hydrolases"/>
    <property type="match status" value="1"/>
</dbReference>
<protein>
    <submittedName>
        <fullName evidence="2">GTP binding protein 3, mitochondrial</fullName>
    </submittedName>
</protein>
<dbReference type="InterPro" id="IPR025867">
    <property type="entry name" value="MnmE_helical"/>
</dbReference>
<evidence type="ECO:0000313" key="2">
    <source>
        <dbReference type="EMBL" id="KAF6480212.1"/>
    </source>
</evidence>
<keyword evidence="3" id="KW-1185">Reference proteome</keyword>
<dbReference type="Pfam" id="PF12631">
    <property type="entry name" value="MnmE_helical"/>
    <property type="match status" value="1"/>
</dbReference>
<evidence type="ECO:0000259" key="1">
    <source>
        <dbReference type="Pfam" id="PF12631"/>
    </source>
</evidence>
<comment type="caution">
    <text evidence="2">The sequence shown here is derived from an EMBL/GenBank/DDBJ whole genome shotgun (WGS) entry which is preliminary data.</text>
</comment>
<dbReference type="PANTHER" id="PTHR42714">
    <property type="entry name" value="TRNA MODIFICATION GTPASE GTPBP3"/>
    <property type="match status" value="1"/>
</dbReference>
<dbReference type="Proteomes" id="UP000550707">
    <property type="component" value="Unassembled WGS sequence"/>
</dbReference>
<accession>A0A7J8I899</accession>
<gene>
    <name evidence="2" type="ORF">HJG59_006067</name>
</gene>
<dbReference type="SUPFAM" id="SSF116878">
    <property type="entry name" value="TrmE connector domain"/>
    <property type="match status" value="1"/>
</dbReference>
<dbReference type="InterPro" id="IPR027417">
    <property type="entry name" value="P-loop_NTPase"/>
</dbReference>
<dbReference type="GO" id="GO:0002098">
    <property type="term" value="P:tRNA wobble uridine modification"/>
    <property type="evidence" value="ECO:0007669"/>
    <property type="project" value="TreeGrafter"/>
</dbReference>
<dbReference type="PANTHER" id="PTHR42714:SF2">
    <property type="entry name" value="TRNA MODIFICATION GTPASE GTPBP3, MITOCHONDRIAL"/>
    <property type="match status" value="1"/>
</dbReference>
<dbReference type="Gene3D" id="1.20.120.430">
    <property type="entry name" value="tRNA modification GTPase MnmE domain 2"/>
    <property type="match status" value="1"/>
</dbReference>